<reference evidence="1 2" key="1">
    <citation type="submission" date="2023-07" db="EMBL/GenBank/DDBJ databases">
        <title>Genomic Encyclopedia of Type Strains, Phase IV (KMG-IV): sequencing the most valuable type-strain genomes for metagenomic binning, comparative biology and taxonomic classification.</title>
        <authorList>
            <person name="Goeker M."/>
        </authorList>
    </citation>
    <scope>NUCLEOTIDE SEQUENCE [LARGE SCALE GENOMIC DNA]</scope>
    <source>
        <strain evidence="1 2">DSM 18695</strain>
    </source>
</reference>
<sequence length="128" mass="13964">MDFPARTTALKAILDAMPGAAGSPMTASRGTLPLVLIYKVMGKMFAILAVRGTENVILKSDPHMAEILREQYAGVGHRSHLDRRFWISVDLDADVPAEEIESLAARSYELVRDGLTRKQKAELAALSA</sequence>
<dbReference type="InterPro" id="IPR058532">
    <property type="entry name" value="YjbR/MT2646/Rv2570-like"/>
</dbReference>
<dbReference type="SUPFAM" id="SSF142906">
    <property type="entry name" value="YjbR-like"/>
    <property type="match status" value="1"/>
</dbReference>
<dbReference type="Pfam" id="PF04237">
    <property type="entry name" value="YjbR"/>
    <property type="match status" value="1"/>
</dbReference>
<keyword evidence="2" id="KW-1185">Reference proteome</keyword>
<accession>A0ABU0IPW3</accession>
<evidence type="ECO:0000313" key="2">
    <source>
        <dbReference type="Proteomes" id="UP001228905"/>
    </source>
</evidence>
<dbReference type="PANTHER" id="PTHR35145:SF1">
    <property type="entry name" value="CYTOPLASMIC PROTEIN"/>
    <property type="match status" value="1"/>
</dbReference>
<comment type="caution">
    <text evidence="1">The sequence shown here is derived from an EMBL/GenBank/DDBJ whole genome shotgun (WGS) entry which is preliminary data.</text>
</comment>
<proteinExistence type="predicted"/>
<organism evidence="1 2">
    <name type="scientific">Caulobacter ginsengisoli</name>
    <dbReference type="NCBI Taxonomy" id="400775"/>
    <lineage>
        <taxon>Bacteria</taxon>
        <taxon>Pseudomonadati</taxon>
        <taxon>Pseudomonadota</taxon>
        <taxon>Alphaproteobacteria</taxon>
        <taxon>Caulobacterales</taxon>
        <taxon>Caulobacteraceae</taxon>
        <taxon>Caulobacter</taxon>
    </lineage>
</organism>
<dbReference type="GO" id="GO:0003677">
    <property type="term" value="F:DNA binding"/>
    <property type="evidence" value="ECO:0007669"/>
    <property type="project" value="UniProtKB-KW"/>
</dbReference>
<gene>
    <name evidence="1" type="ORF">QO010_001770</name>
</gene>
<dbReference type="InterPro" id="IPR038056">
    <property type="entry name" value="YjbR-like_sf"/>
</dbReference>
<dbReference type="RefSeq" id="WP_307348318.1">
    <property type="nucleotide sequence ID" value="NZ_JAUSVS010000002.1"/>
</dbReference>
<dbReference type="PANTHER" id="PTHR35145">
    <property type="entry name" value="CYTOPLASMIC PROTEIN-RELATED"/>
    <property type="match status" value="1"/>
</dbReference>
<dbReference type="InterPro" id="IPR007351">
    <property type="entry name" value="YjbR"/>
</dbReference>
<dbReference type="EMBL" id="JAUSVS010000002">
    <property type="protein sequence ID" value="MDQ0463999.1"/>
    <property type="molecule type" value="Genomic_DNA"/>
</dbReference>
<dbReference type="Proteomes" id="UP001228905">
    <property type="component" value="Unassembled WGS sequence"/>
</dbReference>
<keyword evidence="1" id="KW-0238">DNA-binding</keyword>
<protein>
    <submittedName>
        <fullName evidence="1">DNA-binding protein (MmcQ/YjbR family)</fullName>
    </submittedName>
</protein>
<evidence type="ECO:0000313" key="1">
    <source>
        <dbReference type="EMBL" id="MDQ0463999.1"/>
    </source>
</evidence>
<dbReference type="Gene3D" id="3.90.1150.30">
    <property type="match status" value="1"/>
</dbReference>
<name>A0ABU0IPW3_9CAUL</name>